<comment type="function">
    <text evidence="7">Plays a role in the regulation of phosphate uptake.</text>
</comment>
<dbReference type="NCBIfam" id="TIGR02135">
    <property type="entry name" value="phoU_full"/>
    <property type="match status" value="1"/>
</dbReference>
<evidence type="ECO:0000259" key="8">
    <source>
        <dbReference type="Pfam" id="PF01895"/>
    </source>
</evidence>
<reference evidence="9 10" key="1">
    <citation type="submission" date="2016-04" db="EMBL/GenBank/DDBJ databases">
        <title>Complete genome sequence of Bacillus oceanisediminis strain 2691.</title>
        <authorList>
            <person name="Jeong H."/>
            <person name="Kim H.J."/>
            <person name="Lee D.-W."/>
        </authorList>
    </citation>
    <scope>NUCLEOTIDE SEQUENCE [LARGE SCALE GENOMIC DNA]</scope>
    <source>
        <strain evidence="9 10">2691</strain>
    </source>
</reference>
<dbReference type="AlphaFoldDB" id="A0A160MEE9"/>
<evidence type="ECO:0000256" key="4">
    <source>
        <dbReference type="ARBA" id="ARBA00022448"/>
    </source>
</evidence>
<evidence type="ECO:0000256" key="3">
    <source>
        <dbReference type="ARBA" id="ARBA00011738"/>
    </source>
</evidence>
<dbReference type="InterPro" id="IPR028366">
    <property type="entry name" value="PhoU"/>
</dbReference>
<evidence type="ECO:0000313" key="9">
    <source>
        <dbReference type="EMBL" id="AND41512.1"/>
    </source>
</evidence>
<dbReference type="Gene3D" id="1.20.58.220">
    <property type="entry name" value="Phosphate transport system protein phou homolog 2, domain 2"/>
    <property type="match status" value="1"/>
</dbReference>
<evidence type="ECO:0000313" key="10">
    <source>
        <dbReference type="Proteomes" id="UP000077856"/>
    </source>
</evidence>
<dbReference type="GO" id="GO:0006817">
    <property type="term" value="P:phosphate ion transport"/>
    <property type="evidence" value="ECO:0007669"/>
    <property type="project" value="UniProtKB-KW"/>
</dbReference>
<dbReference type="GO" id="GO:0030643">
    <property type="term" value="P:intracellular phosphate ion homeostasis"/>
    <property type="evidence" value="ECO:0007669"/>
    <property type="project" value="InterPro"/>
</dbReference>
<gene>
    <name evidence="9" type="ORF">A361_20900</name>
</gene>
<dbReference type="Proteomes" id="UP000077856">
    <property type="component" value="Chromosome"/>
</dbReference>
<dbReference type="InterPro" id="IPR038078">
    <property type="entry name" value="PhoU-like_sf"/>
</dbReference>
<evidence type="ECO:0000256" key="7">
    <source>
        <dbReference type="PIRNR" id="PIRNR003107"/>
    </source>
</evidence>
<dbReference type="PIRSF" id="PIRSF003107">
    <property type="entry name" value="PhoU"/>
    <property type="match status" value="1"/>
</dbReference>
<dbReference type="KEGG" id="bon:A361_20900"/>
<evidence type="ECO:0000256" key="6">
    <source>
        <dbReference type="ARBA" id="ARBA00022592"/>
    </source>
</evidence>
<dbReference type="GO" id="GO:0045936">
    <property type="term" value="P:negative regulation of phosphate metabolic process"/>
    <property type="evidence" value="ECO:0007669"/>
    <property type="project" value="InterPro"/>
</dbReference>
<evidence type="ECO:0000256" key="1">
    <source>
        <dbReference type="ARBA" id="ARBA00004496"/>
    </source>
</evidence>
<comment type="subunit">
    <text evidence="3 7">Homodimer.</text>
</comment>
<dbReference type="EMBL" id="CP015506">
    <property type="protein sequence ID" value="AND41512.1"/>
    <property type="molecule type" value="Genomic_DNA"/>
</dbReference>
<dbReference type="eggNOG" id="COG0704">
    <property type="taxonomic scope" value="Bacteria"/>
</dbReference>
<dbReference type="FunFam" id="1.20.58.220:FF:000004">
    <property type="entry name" value="Phosphate-specific transport system accessory protein PhoU"/>
    <property type="match status" value="1"/>
</dbReference>
<organism evidence="9 10">
    <name type="scientific">Cytobacillus oceanisediminis 2691</name>
    <dbReference type="NCBI Taxonomy" id="1196031"/>
    <lineage>
        <taxon>Bacteria</taxon>
        <taxon>Bacillati</taxon>
        <taxon>Bacillota</taxon>
        <taxon>Bacilli</taxon>
        <taxon>Bacillales</taxon>
        <taxon>Bacillaceae</taxon>
        <taxon>Cytobacillus</taxon>
    </lineage>
</organism>
<dbReference type="PANTHER" id="PTHR42930:SF3">
    <property type="entry name" value="PHOSPHATE-SPECIFIC TRANSPORT SYSTEM ACCESSORY PROTEIN PHOU"/>
    <property type="match status" value="1"/>
</dbReference>
<keyword evidence="6 7" id="KW-0592">Phosphate transport</keyword>
<dbReference type="STRING" id="1196031.A361_20900"/>
<comment type="subcellular location">
    <subcellularLocation>
        <location evidence="1 7">Cytoplasm</location>
    </subcellularLocation>
</comment>
<proteinExistence type="inferred from homology"/>
<keyword evidence="4 7" id="KW-0813">Transport</keyword>
<comment type="similarity">
    <text evidence="2 7">Belongs to the PhoU family.</text>
</comment>
<feature type="domain" description="PhoU" evidence="8">
    <location>
        <begin position="20"/>
        <end position="106"/>
    </location>
</feature>
<dbReference type="InterPro" id="IPR026022">
    <property type="entry name" value="PhoU_dom"/>
</dbReference>
<evidence type="ECO:0000256" key="2">
    <source>
        <dbReference type="ARBA" id="ARBA00008107"/>
    </source>
</evidence>
<sequence>MMAVRERFEYDLQELQKKLIEIGNFAVEALHRSVEALETQNIELALEIIDDDNQADILYEEINDLAILLIAKQQPVAIDLRRIIVAIKIATDIERIADFGVNIAKSTIRIGSEPLIKPIEHIKEMYEISTEMLRLSLEAFTEEDIAKAKKVADMDDQVDDLYGETIKELLQINLQKPEYLPQITQLSFVCRYLERAADHVTNISEHIFYLVKGRQYDLNN</sequence>
<dbReference type="PANTHER" id="PTHR42930">
    <property type="entry name" value="PHOSPHATE-SPECIFIC TRANSPORT SYSTEM ACCESSORY PROTEIN PHOU"/>
    <property type="match status" value="1"/>
</dbReference>
<feature type="domain" description="PhoU" evidence="8">
    <location>
        <begin position="122"/>
        <end position="206"/>
    </location>
</feature>
<dbReference type="SUPFAM" id="SSF109755">
    <property type="entry name" value="PhoU-like"/>
    <property type="match status" value="1"/>
</dbReference>
<protein>
    <recommendedName>
        <fullName evidence="7">Phosphate-specific transport system accessory protein PhoU</fullName>
    </recommendedName>
</protein>
<name>A0A160MEE9_9BACI</name>
<accession>A0A160MEE9</accession>
<dbReference type="GO" id="GO:0005737">
    <property type="term" value="C:cytoplasm"/>
    <property type="evidence" value="ECO:0007669"/>
    <property type="project" value="UniProtKB-SubCell"/>
</dbReference>
<evidence type="ECO:0000256" key="5">
    <source>
        <dbReference type="ARBA" id="ARBA00022490"/>
    </source>
</evidence>
<keyword evidence="5 7" id="KW-0963">Cytoplasm</keyword>
<dbReference type="Pfam" id="PF01895">
    <property type="entry name" value="PhoU"/>
    <property type="match status" value="2"/>
</dbReference>